<comment type="caution">
    <text evidence="1">The sequence shown here is derived from an EMBL/GenBank/DDBJ whole genome shotgun (WGS) entry which is preliminary data.</text>
</comment>
<accession>A0A921MNW3</accession>
<evidence type="ECO:0000313" key="1">
    <source>
        <dbReference type="EMBL" id="HJG87749.1"/>
    </source>
</evidence>
<dbReference type="RefSeq" id="WP_294535072.1">
    <property type="nucleotide sequence ID" value="NZ_DYUC01000123.1"/>
</dbReference>
<dbReference type="InterPro" id="IPR045507">
    <property type="entry name" value="DUF6483"/>
</dbReference>
<organism evidence="1 2">
    <name type="scientific">Pseudoflavonifractor capillosus</name>
    <dbReference type="NCBI Taxonomy" id="106588"/>
    <lineage>
        <taxon>Bacteria</taxon>
        <taxon>Bacillati</taxon>
        <taxon>Bacillota</taxon>
        <taxon>Clostridia</taxon>
        <taxon>Eubacteriales</taxon>
        <taxon>Oscillospiraceae</taxon>
        <taxon>Pseudoflavonifractor</taxon>
    </lineage>
</organism>
<gene>
    <name evidence="1" type="ORF">K8V01_12160</name>
</gene>
<dbReference type="EMBL" id="DYUC01000123">
    <property type="protein sequence ID" value="HJG87749.1"/>
    <property type="molecule type" value="Genomic_DNA"/>
</dbReference>
<name>A0A921MNW3_9FIRM</name>
<proteinExistence type="predicted"/>
<dbReference type="Proteomes" id="UP000760668">
    <property type="component" value="Unassembled WGS sequence"/>
</dbReference>
<reference evidence="1" key="2">
    <citation type="submission" date="2021-09" db="EMBL/GenBank/DDBJ databases">
        <authorList>
            <person name="Gilroy R."/>
        </authorList>
    </citation>
    <scope>NUCLEOTIDE SEQUENCE</scope>
    <source>
        <strain evidence="1">CHK179-5677</strain>
    </source>
</reference>
<dbReference type="Pfam" id="PF20092">
    <property type="entry name" value="DUF6483"/>
    <property type="match status" value="1"/>
</dbReference>
<dbReference type="AlphaFoldDB" id="A0A921MNW3"/>
<protein>
    <submittedName>
        <fullName evidence="1">DUF6483 family protein</fullName>
    </submittedName>
</protein>
<sequence>MLTQDWMMRQIETMTLAIAKLMFHKDSAEYEMRGGQEALTAADSLHASLNALLREGRVAEGEDLLFSSLNTEDPAFLEAAVDFYFRLNLLSDQELEAGNFSRQEIEEGLRDVMDQYGVVLP</sequence>
<reference evidence="1" key="1">
    <citation type="journal article" date="2021" name="PeerJ">
        <title>Extensive microbial diversity within the chicken gut microbiome revealed by metagenomics and culture.</title>
        <authorList>
            <person name="Gilroy R."/>
            <person name="Ravi A."/>
            <person name="Getino M."/>
            <person name="Pursley I."/>
            <person name="Horton D.L."/>
            <person name="Alikhan N.F."/>
            <person name="Baker D."/>
            <person name="Gharbi K."/>
            <person name="Hall N."/>
            <person name="Watson M."/>
            <person name="Adriaenssens E.M."/>
            <person name="Foster-Nyarko E."/>
            <person name="Jarju S."/>
            <person name="Secka A."/>
            <person name="Antonio M."/>
            <person name="Oren A."/>
            <person name="Chaudhuri R.R."/>
            <person name="La Ragione R."/>
            <person name="Hildebrand F."/>
            <person name="Pallen M.J."/>
        </authorList>
    </citation>
    <scope>NUCLEOTIDE SEQUENCE</scope>
    <source>
        <strain evidence="1">CHK179-5677</strain>
    </source>
</reference>
<evidence type="ECO:0000313" key="2">
    <source>
        <dbReference type="Proteomes" id="UP000760668"/>
    </source>
</evidence>